<dbReference type="Gene3D" id="3.40.50.720">
    <property type="entry name" value="NAD(P)-binding Rossmann-like Domain"/>
    <property type="match status" value="1"/>
</dbReference>
<keyword evidence="5" id="KW-1185">Reference proteome</keyword>
<keyword evidence="2" id="KW-0521">NADP</keyword>
<sequence length="272" mass="31278">MRILVLGASSFIGRRVKEVLSRNYENVYGTYRTENEIYARDITMYPYSLGDSETLKHIFNQTEPDYVISCMRGDFEEQLEMHRLTAEYLAERAGKLIFLSTANVFDAAMECEHFENDCLKSKTEYGQFKIKCEMELQSLLGQRAVIIRIPGVWGRDCPRLVRLIRDIKCGNPVATYKNLFINLTTDVQIAEWILYIIQHGLDGIFHVGTKDVCEYLSLHRRLIASLHLEEPVFDVTDCGDKREVQAVIPGRSEIPDSMQTTISEVIQYVTSN</sequence>
<reference evidence="4 5" key="1">
    <citation type="submission" date="2021-10" db="EMBL/GenBank/DDBJ databases">
        <title>Collection of gut derived symbiotic bacterial strains cultured from healthy donors.</title>
        <authorList>
            <person name="Lin H."/>
            <person name="Littmann E."/>
            <person name="Kohout C."/>
            <person name="Pamer E.G."/>
        </authorList>
    </citation>
    <scope>NUCLEOTIDE SEQUENCE [LARGE SCALE GENOMIC DNA]</scope>
    <source>
        <strain evidence="4 5">DFI.1.165</strain>
    </source>
</reference>
<dbReference type="Pfam" id="PF04321">
    <property type="entry name" value="RmlD_sub_bind"/>
    <property type="match status" value="1"/>
</dbReference>
<evidence type="ECO:0000259" key="3">
    <source>
        <dbReference type="Pfam" id="PF04321"/>
    </source>
</evidence>
<accession>A0ABS8DGM4</accession>
<proteinExistence type="inferred from homology"/>
<evidence type="ECO:0000313" key="4">
    <source>
        <dbReference type="EMBL" id="MCB7387555.1"/>
    </source>
</evidence>
<gene>
    <name evidence="4" type="ORF">LIZ65_09655</name>
</gene>
<dbReference type="PANTHER" id="PTHR10491">
    <property type="entry name" value="DTDP-4-DEHYDRORHAMNOSE REDUCTASE"/>
    <property type="match status" value="1"/>
</dbReference>
<dbReference type="RefSeq" id="WP_066737390.1">
    <property type="nucleotide sequence ID" value="NZ_JAJCIQ010000006.1"/>
</dbReference>
<organism evidence="4 5">
    <name type="scientific">Bariatricus massiliensis</name>
    <dbReference type="NCBI Taxonomy" id="1745713"/>
    <lineage>
        <taxon>Bacteria</taxon>
        <taxon>Bacillati</taxon>
        <taxon>Bacillota</taxon>
        <taxon>Clostridia</taxon>
        <taxon>Lachnospirales</taxon>
        <taxon>Lachnospiraceae</taxon>
        <taxon>Bariatricus</taxon>
    </lineage>
</organism>
<dbReference type="EC" id="1.1.1.133" evidence="2"/>
<dbReference type="InterPro" id="IPR029903">
    <property type="entry name" value="RmlD-like-bd"/>
</dbReference>
<dbReference type="EMBL" id="JAJCIS010000005">
    <property type="protein sequence ID" value="MCB7387555.1"/>
    <property type="molecule type" value="Genomic_DNA"/>
</dbReference>
<dbReference type="Proteomes" id="UP001299546">
    <property type="component" value="Unassembled WGS sequence"/>
</dbReference>
<comment type="caution">
    <text evidence="4">The sequence shown here is derived from an EMBL/GenBank/DDBJ whole genome shotgun (WGS) entry which is preliminary data.</text>
</comment>
<protein>
    <recommendedName>
        <fullName evidence="2">dTDP-4-dehydrorhamnose reductase</fullName>
        <ecNumber evidence="2">1.1.1.133</ecNumber>
    </recommendedName>
</protein>
<feature type="domain" description="RmlD-like substrate binding" evidence="3">
    <location>
        <begin position="1"/>
        <end position="230"/>
    </location>
</feature>
<comment type="similarity">
    <text evidence="1 2">Belongs to the dTDP-4-dehydrorhamnose reductase family.</text>
</comment>
<dbReference type="InterPro" id="IPR005913">
    <property type="entry name" value="dTDP_dehydrorham_reduct"/>
</dbReference>
<dbReference type="PANTHER" id="PTHR10491:SF4">
    <property type="entry name" value="METHIONINE ADENOSYLTRANSFERASE 2 SUBUNIT BETA"/>
    <property type="match status" value="1"/>
</dbReference>
<evidence type="ECO:0000313" key="5">
    <source>
        <dbReference type="Proteomes" id="UP001299546"/>
    </source>
</evidence>
<dbReference type="InterPro" id="IPR036291">
    <property type="entry name" value="NAD(P)-bd_dom_sf"/>
</dbReference>
<name>A0ABS8DGM4_9FIRM</name>
<evidence type="ECO:0000256" key="1">
    <source>
        <dbReference type="ARBA" id="ARBA00010944"/>
    </source>
</evidence>
<comment type="function">
    <text evidence="2">Catalyzes the reduction of dTDP-6-deoxy-L-lyxo-4-hexulose to yield dTDP-L-rhamnose.</text>
</comment>
<evidence type="ECO:0000256" key="2">
    <source>
        <dbReference type="RuleBase" id="RU364082"/>
    </source>
</evidence>
<dbReference type="SUPFAM" id="SSF51735">
    <property type="entry name" value="NAD(P)-binding Rossmann-fold domains"/>
    <property type="match status" value="1"/>
</dbReference>
<comment type="pathway">
    <text evidence="2">Carbohydrate biosynthesis; dTDP-L-rhamnose biosynthesis.</text>
</comment>
<keyword evidence="2" id="KW-0560">Oxidoreductase</keyword>